<sequence>MRNLYWRILALSLLIMIVLPTNAFALAYGVTGKSTNTGGGNTYGYGCYSYNYVMSNPTLQSPDGEHVNSVYVNYLGNTGVECGWYRRYGQSNPQGFTVWMNYGAYHEVALGAMAAGQNAGLKVESVAGTDEWRAYINGAFMYEWANAGWTYGWPRVGSERKYTGDSNYGDFKELQFREGNVTWKYWNNVTAESDNDPGYRIYPDTANHKALVDNG</sequence>
<gene>
    <name evidence="2" type="ORF">COY37_04330</name>
</gene>
<dbReference type="EMBL" id="PFNG01000099">
    <property type="protein sequence ID" value="PIZ40208.1"/>
    <property type="molecule type" value="Genomic_DNA"/>
</dbReference>
<proteinExistence type="predicted"/>
<feature type="chain" id="PRO_5014734248" evidence="1">
    <location>
        <begin position="26"/>
        <end position="215"/>
    </location>
</feature>
<dbReference type="RefSeq" id="WP_286976319.1">
    <property type="nucleotide sequence ID" value="NZ_PEXG01000092.1"/>
</dbReference>
<keyword evidence="1" id="KW-0732">Signal</keyword>
<reference evidence="3" key="1">
    <citation type="submission" date="2017-09" db="EMBL/GenBank/DDBJ databases">
        <title>Depth-based differentiation of microbial function through sediment-hosted aquifers and enrichment of novel symbionts in the deep terrestrial subsurface.</title>
        <authorList>
            <person name="Probst A.J."/>
            <person name="Ladd B."/>
            <person name="Jarett J.K."/>
            <person name="Geller-Mcgrath D.E."/>
            <person name="Sieber C.M.K."/>
            <person name="Emerson J.B."/>
            <person name="Anantharaman K."/>
            <person name="Thomas B.C."/>
            <person name="Malmstrom R."/>
            <person name="Stieglmeier M."/>
            <person name="Klingl A."/>
            <person name="Woyke T."/>
            <person name="Ryan C.M."/>
            <person name="Banfield J.F."/>
        </authorList>
    </citation>
    <scope>NUCLEOTIDE SEQUENCE [LARGE SCALE GENOMIC DNA]</scope>
</reference>
<feature type="signal peptide" evidence="1">
    <location>
        <begin position="1"/>
        <end position="25"/>
    </location>
</feature>
<organism evidence="2 3">
    <name type="scientific">Candidatus Aquicultor secundus</name>
    <dbReference type="NCBI Taxonomy" id="1973895"/>
    <lineage>
        <taxon>Bacteria</taxon>
        <taxon>Bacillati</taxon>
        <taxon>Actinomycetota</taxon>
        <taxon>Candidatus Aquicultoria</taxon>
        <taxon>Candidatus Aquicultorales</taxon>
        <taxon>Candidatus Aquicultoraceae</taxon>
        <taxon>Candidatus Aquicultor</taxon>
    </lineage>
</organism>
<dbReference type="AlphaFoldDB" id="A0A2M7T8N8"/>
<comment type="caution">
    <text evidence="2">The sequence shown here is derived from an EMBL/GenBank/DDBJ whole genome shotgun (WGS) entry which is preliminary data.</text>
</comment>
<protein>
    <submittedName>
        <fullName evidence="2">Uncharacterized protein</fullName>
    </submittedName>
</protein>
<evidence type="ECO:0000313" key="2">
    <source>
        <dbReference type="EMBL" id="PIZ40208.1"/>
    </source>
</evidence>
<accession>A0A2M7T8N8</accession>
<evidence type="ECO:0000313" key="3">
    <source>
        <dbReference type="Proteomes" id="UP000230956"/>
    </source>
</evidence>
<dbReference type="Proteomes" id="UP000230956">
    <property type="component" value="Unassembled WGS sequence"/>
</dbReference>
<name>A0A2M7T8N8_9ACTN</name>
<evidence type="ECO:0000256" key="1">
    <source>
        <dbReference type="SAM" id="SignalP"/>
    </source>
</evidence>